<evidence type="ECO:0000256" key="4">
    <source>
        <dbReference type="ARBA" id="ARBA00022989"/>
    </source>
</evidence>
<dbReference type="InterPro" id="IPR013783">
    <property type="entry name" value="Ig-like_fold"/>
</dbReference>
<evidence type="ECO:0000256" key="5">
    <source>
        <dbReference type="ARBA" id="ARBA00023136"/>
    </source>
</evidence>
<evidence type="ECO:0000313" key="9">
    <source>
        <dbReference type="EMBL" id="NXS11934.1"/>
    </source>
</evidence>
<dbReference type="PANTHER" id="PTHR21462:SF2">
    <property type="entry name" value="CELL SURFACE GLYCOPROTEIN CD200 RECEPTOR 2"/>
    <property type="match status" value="1"/>
</dbReference>
<organism evidence="9 10">
    <name type="scientific">Neodrepanis coruscans</name>
    <name type="common">wattled asity</name>
    <dbReference type="NCBI Taxonomy" id="254563"/>
    <lineage>
        <taxon>Eukaryota</taxon>
        <taxon>Metazoa</taxon>
        <taxon>Chordata</taxon>
        <taxon>Craniata</taxon>
        <taxon>Vertebrata</taxon>
        <taxon>Euteleostomi</taxon>
        <taxon>Archelosauria</taxon>
        <taxon>Archosauria</taxon>
        <taxon>Dinosauria</taxon>
        <taxon>Saurischia</taxon>
        <taxon>Theropoda</taxon>
        <taxon>Coelurosauria</taxon>
        <taxon>Aves</taxon>
        <taxon>Neognathae</taxon>
        <taxon>Neoaves</taxon>
        <taxon>Telluraves</taxon>
        <taxon>Australaves</taxon>
        <taxon>Passeriformes</taxon>
        <taxon>Philepittidae</taxon>
        <taxon>Neodrepanis</taxon>
    </lineage>
</organism>
<keyword evidence="3" id="KW-0812">Transmembrane</keyword>
<dbReference type="Pfam" id="PF07686">
    <property type="entry name" value="V-set"/>
    <property type="match status" value="1"/>
</dbReference>
<reference evidence="9 10" key="1">
    <citation type="submission" date="2019-09" db="EMBL/GenBank/DDBJ databases">
        <title>Bird 10,000 Genomes (B10K) Project - Family phase.</title>
        <authorList>
            <person name="Zhang G."/>
        </authorList>
    </citation>
    <scope>NUCLEOTIDE SEQUENCE [LARGE SCALE GENOMIC DNA]</scope>
    <source>
        <strain evidence="9">B10K-DU-002-79</strain>
    </source>
</reference>
<comment type="caution">
    <text evidence="9">The sequence shown here is derived from an EMBL/GenBank/DDBJ whole genome shotgun (WGS) entry which is preliminary data.</text>
</comment>
<feature type="non-terminal residue" evidence="9">
    <location>
        <position position="1"/>
    </location>
</feature>
<dbReference type="EMBL" id="VYZS01100786">
    <property type="protein sequence ID" value="NXS11934.1"/>
    <property type="molecule type" value="Genomic_DNA"/>
</dbReference>
<evidence type="ECO:0000256" key="1">
    <source>
        <dbReference type="ARBA" id="ARBA00004167"/>
    </source>
</evidence>
<dbReference type="AlphaFoldDB" id="A0A7L2RUB8"/>
<dbReference type="OrthoDB" id="8915654at2759"/>
<keyword evidence="4" id="KW-1133">Transmembrane helix</keyword>
<dbReference type="InterPro" id="IPR036179">
    <property type="entry name" value="Ig-like_dom_sf"/>
</dbReference>
<keyword evidence="7" id="KW-0325">Glycoprotein</keyword>
<dbReference type="PANTHER" id="PTHR21462">
    <property type="entry name" value="CELL SURFACE GLYCOPROTEIN OX2 RECEPTOR PRECURSOR"/>
    <property type="match status" value="1"/>
</dbReference>
<evidence type="ECO:0000259" key="8">
    <source>
        <dbReference type="PROSITE" id="PS50835"/>
    </source>
</evidence>
<dbReference type="SUPFAM" id="SSF48726">
    <property type="entry name" value="Immunoglobulin"/>
    <property type="match status" value="2"/>
</dbReference>
<dbReference type="GO" id="GO:0150077">
    <property type="term" value="P:regulation of neuroinflammatory response"/>
    <property type="evidence" value="ECO:0007669"/>
    <property type="project" value="InterPro"/>
</dbReference>
<comment type="subcellular location">
    <subcellularLocation>
        <location evidence="1">Membrane</location>
        <topology evidence="1">Single-pass membrane protein</topology>
    </subcellularLocation>
</comment>
<dbReference type="GO" id="GO:0009897">
    <property type="term" value="C:external side of plasma membrane"/>
    <property type="evidence" value="ECO:0007669"/>
    <property type="project" value="TreeGrafter"/>
</dbReference>
<sequence>VGDSSVLDCFLKPNMTMVAWKISPKVGGPCILGYRPDTDKTERTNCSKNMNWKFKPEQNPALEIQHVGIAQEGTYTCEVVAVDGNFHKVYHLTVLVPPRPRLYCDDHGSPVCEAAAGKPPAQVLWVLESNPTPEKKGHDNGTVTVLSRFTACSTNVTNTTCMVFHPTGNWNQSIAC</sequence>
<dbReference type="InterPro" id="IPR040012">
    <property type="entry name" value="CD200R"/>
</dbReference>
<keyword evidence="10" id="KW-1185">Reference proteome</keyword>
<evidence type="ECO:0000256" key="3">
    <source>
        <dbReference type="ARBA" id="ARBA00022692"/>
    </source>
</evidence>
<protein>
    <submittedName>
        <fullName evidence="9">MOR1B protein</fullName>
    </submittedName>
</protein>
<dbReference type="Gene3D" id="2.60.40.10">
    <property type="entry name" value="Immunoglobulins"/>
    <property type="match status" value="2"/>
</dbReference>
<evidence type="ECO:0000256" key="7">
    <source>
        <dbReference type="ARBA" id="ARBA00023180"/>
    </source>
</evidence>
<proteinExistence type="inferred from homology"/>
<evidence type="ECO:0000256" key="2">
    <source>
        <dbReference type="ARBA" id="ARBA00008215"/>
    </source>
</evidence>
<dbReference type="Proteomes" id="UP000560066">
    <property type="component" value="Unassembled WGS sequence"/>
</dbReference>
<name>A0A7L2RUB8_9PASS</name>
<feature type="domain" description="Ig-like" evidence="8">
    <location>
        <begin position="1"/>
        <end position="79"/>
    </location>
</feature>
<gene>
    <name evidence="9" type="primary">Cd200r1b</name>
    <name evidence="9" type="ORF">NEOCOR_R07063</name>
</gene>
<accession>A0A7L2RUB8</accession>
<evidence type="ECO:0000256" key="6">
    <source>
        <dbReference type="ARBA" id="ARBA00023157"/>
    </source>
</evidence>
<dbReference type="InterPro" id="IPR013106">
    <property type="entry name" value="Ig_V-set"/>
</dbReference>
<keyword evidence="6" id="KW-1015">Disulfide bond</keyword>
<dbReference type="InterPro" id="IPR007110">
    <property type="entry name" value="Ig-like_dom"/>
</dbReference>
<keyword evidence="5" id="KW-0472">Membrane</keyword>
<dbReference type="PROSITE" id="PS50835">
    <property type="entry name" value="IG_LIKE"/>
    <property type="match status" value="1"/>
</dbReference>
<dbReference type="GO" id="GO:0038023">
    <property type="term" value="F:signaling receptor activity"/>
    <property type="evidence" value="ECO:0007669"/>
    <property type="project" value="InterPro"/>
</dbReference>
<evidence type="ECO:0000313" key="10">
    <source>
        <dbReference type="Proteomes" id="UP000560066"/>
    </source>
</evidence>
<feature type="non-terminal residue" evidence="9">
    <location>
        <position position="176"/>
    </location>
</feature>
<comment type="similarity">
    <text evidence="2">Belongs to the CD200R family.</text>
</comment>